<evidence type="ECO:0008006" key="2">
    <source>
        <dbReference type="Google" id="ProtNLM"/>
    </source>
</evidence>
<dbReference type="Gene3D" id="3.40.630.10">
    <property type="entry name" value="Zn peptidases"/>
    <property type="match status" value="1"/>
</dbReference>
<name>A0A974S8F6_9CAUL</name>
<dbReference type="EMBL" id="CP068570">
    <property type="protein sequence ID" value="QQZ49548.1"/>
    <property type="molecule type" value="Genomic_DNA"/>
</dbReference>
<gene>
    <name evidence="1" type="ORF">JKL49_21810</name>
</gene>
<accession>A0A974S8F6</accession>
<sequence length="51" mass="5787">MIEGLYALQILHDMGFKNFAKITFLIETSEERGSPGTRALIDRLVKSTTWS</sequence>
<evidence type="ECO:0000313" key="1">
    <source>
        <dbReference type="EMBL" id="QQZ49548.1"/>
    </source>
</evidence>
<protein>
    <recommendedName>
        <fullName evidence="2">Peptidase M20 dimerisation domain-containing protein</fullName>
    </recommendedName>
</protein>
<organism evidence="1">
    <name type="scientific">Phenylobacterium glaciei</name>
    <dbReference type="NCBI Taxonomy" id="2803784"/>
    <lineage>
        <taxon>Bacteria</taxon>
        <taxon>Pseudomonadati</taxon>
        <taxon>Pseudomonadota</taxon>
        <taxon>Alphaproteobacteria</taxon>
        <taxon>Caulobacterales</taxon>
        <taxon>Caulobacteraceae</taxon>
        <taxon>Phenylobacterium</taxon>
    </lineage>
</organism>
<dbReference type="SUPFAM" id="SSF53187">
    <property type="entry name" value="Zn-dependent exopeptidases"/>
    <property type="match status" value="1"/>
</dbReference>
<proteinExistence type="predicted"/>
<reference evidence="1" key="1">
    <citation type="submission" date="2021-01" db="EMBL/GenBank/DDBJ databases">
        <title>Genome sequence of Phenylobacterium sp. 20VBR1 isolated from a valley glaceir, Ny-Alesund, Svalbard.</title>
        <authorList>
            <person name="Thomas F.A."/>
            <person name="Krishnan K.P."/>
            <person name="Sinha R.K."/>
        </authorList>
    </citation>
    <scope>NUCLEOTIDE SEQUENCE</scope>
    <source>
        <strain evidence="1">20VBR1</strain>
    </source>
</reference>
<dbReference type="AlphaFoldDB" id="A0A974S8F6"/>